<evidence type="ECO:0000313" key="3">
    <source>
        <dbReference type="Proteomes" id="UP001497516"/>
    </source>
</evidence>
<evidence type="ECO:0000313" key="2">
    <source>
        <dbReference type="EMBL" id="CAL1402854.1"/>
    </source>
</evidence>
<gene>
    <name evidence="2" type="ORF">LTRI10_LOCUS42826</name>
</gene>
<proteinExistence type="predicted"/>
<reference evidence="2 3" key="1">
    <citation type="submission" date="2024-04" db="EMBL/GenBank/DDBJ databases">
        <authorList>
            <person name="Fracassetti M."/>
        </authorList>
    </citation>
    <scope>NUCLEOTIDE SEQUENCE [LARGE SCALE GENOMIC DNA]</scope>
</reference>
<accession>A0AAV2FWS6</accession>
<evidence type="ECO:0000256" key="1">
    <source>
        <dbReference type="SAM" id="MobiDB-lite"/>
    </source>
</evidence>
<protein>
    <submittedName>
        <fullName evidence="2">Uncharacterized protein</fullName>
    </submittedName>
</protein>
<feature type="region of interest" description="Disordered" evidence="1">
    <location>
        <begin position="68"/>
        <end position="132"/>
    </location>
</feature>
<dbReference type="Proteomes" id="UP001497516">
    <property type="component" value="Chromosome 7"/>
</dbReference>
<dbReference type="EMBL" id="OZ034820">
    <property type="protein sequence ID" value="CAL1402854.1"/>
    <property type="molecule type" value="Genomic_DNA"/>
</dbReference>
<name>A0AAV2FWS6_9ROSI</name>
<dbReference type="AlphaFoldDB" id="A0AAV2FWS6"/>
<feature type="compositionally biased region" description="Acidic residues" evidence="1">
    <location>
        <begin position="101"/>
        <end position="120"/>
    </location>
</feature>
<keyword evidence="3" id="KW-1185">Reference proteome</keyword>
<organism evidence="2 3">
    <name type="scientific">Linum trigynum</name>
    <dbReference type="NCBI Taxonomy" id="586398"/>
    <lineage>
        <taxon>Eukaryota</taxon>
        <taxon>Viridiplantae</taxon>
        <taxon>Streptophyta</taxon>
        <taxon>Embryophyta</taxon>
        <taxon>Tracheophyta</taxon>
        <taxon>Spermatophyta</taxon>
        <taxon>Magnoliopsida</taxon>
        <taxon>eudicotyledons</taxon>
        <taxon>Gunneridae</taxon>
        <taxon>Pentapetalae</taxon>
        <taxon>rosids</taxon>
        <taxon>fabids</taxon>
        <taxon>Malpighiales</taxon>
        <taxon>Linaceae</taxon>
        <taxon>Linum</taxon>
    </lineage>
</organism>
<sequence>MEGSNRSGREGRWIRTRMVGRGRKRELRNSSTAAVARVGVDVASRQMGDSAGTRQLGYPPKRPKVFAIRSWPPNCGPRKRDGHGGGGVSTVTVDGARLFEEGEEEDEPEEGPESEPEEELDGGRDVEVDGGGGIEVTISRFVGVQGHGLINLMNS</sequence>